<dbReference type="Gene3D" id="3.40.50.150">
    <property type="entry name" value="Vaccinia Virus protein VP39"/>
    <property type="match status" value="1"/>
</dbReference>
<protein>
    <submittedName>
        <fullName evidence="5">Methyltransferase type 11</fullName>
    </submittedName>
</protein>
<dbReference type="SMART" id="SM00650">
    <property type="entry name" value="rADc"/>
    <property type="match status" value="1"/>
</dbReference>
<comment type="caution">
    <text evidence="5">The sequence shown here is derived from an EMBL/GenBank/DDBJ whole genome shotgun (WGS) entry which is preliminary data.</text>
</comment>
<dbReference type="InterPro" id="IPR029063">
    <property type="entry name" value="SAM-dependent_MTases_sf"/>
</dbReference>
<keyword evidence="3" id="KW-0949">S-adenosyl-L-methionine</keyword>
<evidence type="ECO:0000256" key="3">
    <source>
        <dbReference type="ARBA" id="ARBA00022691"/>
    </source>
</evidence>
<dbReference type="GO" id="GO:0000179">
    <property type="term" value="F:rRNA (adenine-N6,N6-)-dimethyltransferase activity"/>
    <property type="evidence" value="ECO:0007669"/>
    <property type="project" value="InterPro"/>
</dbReference>
<keyword evidence="6" id="KW-1185">Reference proteome</keyword>
<dbReference type="CDD" id="cd02440">
    <property type="entry name" value="AdoMet_MTases"/>
    <property type="match status" value="1"/>
</dbReference>
<dbReference type="InterPro" id="IPR020598">
    <property type="entry name" value="rRNA_Ade_methylase_Trfase_N"/>
</dbReference>
<accession>A0A158D9Q4</accession>
<evidence type="ECO:0000313" key="6">
    <source>
        <dbReference type="Proteomes" id="UP000054978"/>
    </source>
</evidence>
<keyword evidence="1 5" id="KW-0489">Methyltransferase</keyword>
<evidence type="ECO:0000313" key="5">
    <source>
        <dbReference type="EMBL" id="SAK91211.1"/>
    </source>
</evidence>
<evidence type="ECO:0000256" key="2">
    <source>
        <dbReference type="ARBA" id="ARBA00022679"/>
    </source>
</evidence>
<sequence length="167" mass="18233">MARPVPLNGTGPVVELGAGTGAVTQALLERGVRPDRLLVVERSPALVAHLSARFPELRIIQGDARNLGLFLAQEGRVDAIVSSVPLRSLPYAESRSIVEHWRTVLPTGTLIVQFTYALYGPPRHLSDDFVQLSSEVTWRNLPPARILTLKYRRPDSVPARMAAGSPP</sequence>
<name>A0A158D9Q4_9BURK</name>
<dbReference type="InterPro" id="IPR041698">
    <property type="entry name" value="Methyltransf_25"/>
</dbReference>
<dbReference type="SUPFAM" id="SSF53335">
    <property type="entry name" value="S-adenosyl-L-methionine-dependent methyltransferases"/>
    <property type="match status" value="1"/>
</dbReference>
<dbReference type="Proteomes" id="UP000054978">
    <property type="component" value="Unassembled WGS sequence"/>
</dbReference>
<feature type="domain" description="Ribosomal RNA adenine methylase transferase N-terminal" evidence="4">
    <location>
        <begin position="1"/>
        <end position="153"/>
    </location>
</feature>
<dbReference type="EMBL" id="FCOB02000028">
    <property type="protein sequence ID" value="SAK91211.1"/>
    <property type="molecule type" value="Genomic_DNA"/>
</dbReference>
<evidence type="ECO:0000259" key="4">
    <source>
        <dbReference type="SMART" id="SM00650"/>
    </source>
</evidence>
<gene>
    <name evidence="5" type="ORF">AWB83_05188</name>
</gene>
<dbReference type="STRING" id="1777144.AWB83_05188"/>
<keyword evidence="2" id="KW-0808">Transferase</keyword>
<evidence type="ECO:0000256" key="1">
    <source>
        <dbReference type="ARBA" id="ARBA00022603"/>
    </source>
</evidence>
<reference evidence="5" key="1">
    <citation type="submission" date="2016-01" db="EMBL/GenBank/DDBJ databases">
        <authorList>
            <person name="Peeters C."/>
        </authorList>
    </citation>
    <scope>NUCLEOTIDE SEQUENCE [LARGE SCALE GENOMIC DNA]</scope>
    <source>
        <strain evidence="5">LMG 29326</strain>
    </source>
</reference>
<proteinExistence type="predicted"/>
<organism evidence="5 6">
    <name type="scientific">Caballeronia ptereochthonis</name>
    <dbReference type="NCBI Taxonomy" id="1777144"/>
    <lineage>
        <taxon>Bacteria</taxon>
        <taxon>Pseudomonadati</taxon>
        <taxon>Pseudomonadota</taxon>
        <taxon>Betaproteobacteria</taxon>
        <taxon>Burkholderiales</taxon>
        <taxon>Burkholderiaceae</taxon>
        <taxon>Caballeronia</taxon>
    </lineage>
</organism>
<dbReference type="AlphaFoldDB" id="A0A158D9Q4"/>
<dbReference type="Pfam" id="PF13649">
    <property type="entry name" value="Methyltransf_25"/>
    <property type="match status" value="1"/>
</dbReference>